<dbReference type="InterPro" id="IPR007278">
    <property type="entry name" value="DUF397"/>
</dbReference>
<sequence>MDVDHLTWLRASACRDGYCVEVAASPSGTFVRDAKDGGHGPVLRFTAEAWTSFVKSLHGSVDGAGRA</sequence>
<keyword evidence="3" id="KW-1185">Reference proteome</keyword>
<dbReference type="AlphaFoldDB" id="A0AAE3YQB7"/>
<evidence type="ECO:0000313" key="3">
    <source>
        <dbReference type="Proteomes" id="UP001183643"/>
    </source>
</evidence>
<evidence type="ECO:0000259" key="1">
    <source>
        <dbReference type="Pfam" id="PF04149"/>
    </source>
</evidence>
<dbReference type="RefSeq" id="WP_310367301.1">
    <property type="nucleotide sequence ID" value="NZ_JAVDYB010000001.1"/>
</dbReference>
<dbReference type="EMBL" id="JAVDYB010000001">
    <property type="protein sequence ID" value="MDR7275841.1"/>
    <property type="molecule type" value="Genomic_DNA"/>
</dbReference>
<proteinExistence type="predicted"/>
<gene>
    <name evidence="2" type="ORF">J2S41_002619</name>
</gene>
<protein>
    <recommendedName>
        <fullName evidence="1">DUF397 domain-containing protein</fullName>
    </recommendedName>
</protein>
<reference evidence="2" key="1">
    <citation type="submission" date="2023-07" db="EMBL/GenBank/DDBJ databases">
        <title>Sequencing the genomes of 1000 actinobacteria strains.</title>
        <authorList>
            <person name="Klenk H.-P."/>
        </authorList>
    </citation>
    <scope>NUCLEOTIDE SEQUENCE</scope>
    <source>
        <strain evidence="2">DSM 44707</strain>
    </source>
</reference>
<name>A0AAE3YQB7_9ACTN</name>
<feature type="domain" description="DUF397" evidence="1">
    <location>
        <begin position="6"/>
        <end position="57"/>
    </location>
</feature>
<organism evidence="2 3">
    <name type="scientific">Catenuloplanes atrovinosus</name>
    <dbReference type="NCBI Taxonomy" id="137266"/>
    <lineage>
        <taxon>Bacteria</taxon>
        <taxon>Bacillati</taxon>
        <taxon>Actinomycetota</taxon>
        <taxon>Actinomycetes</taxon>
        <taxon>Micromonosporales</taxon>
        <taxon>Micromonosporaceae</taxon>
        <taxon>Catenuloplanes</taxon>
    </lineage>
</organism>
<comment type="caution">
    <text evidence="2">The sequence shown here is derived from an EMBL/GenBank/DDBJ whole genome shotgun (WGS) entry which is preliminary data.</text>
</comment>
<dbReference type="Proteomes" id="UP001183643">
    <property type="component" value="Unassembled WGS sequence"/>
</dbReference>
<evidence type="ECO:0000313" key="2">
    <source>
        <dbReference type="EMBL" id="MDR7275841.1"/>
    </source>
</evidence>
<dbReference type="Pfam" id="PF04149">
    <property type="entry name" value="DUF397"/>
    <property type="match status" value="1"/>
</dbReference>
<accession>A0AAE3YQB7</accession>